<name>A0A1S9P6T0_9SPHI</name>
<dbReference type="AlphaFoldDB" id="A0A1S9P6T0"/>
<evidence type="ECO:0000256" key="1">
    <source>
        <dbReference type="SAM" id="Coils"/>
    </source>
</evidence>
<sequence>MKKYQSKEIGISVVKSLFSAVPWVGGLLNEGFFDYWGRVKQGRLNNFTQMLAEYFSENPDIQPETIRTEDFCDLFESVVRKVLQTKSKEKHLRFRSILIHQIHHPSADAGSVEICLELIASLDEVAISILKAHLEWHNAYYPIKAEQQKVLDDLEAQGKELNELKINAAVNQMRIDELTKVYNENQEIKEAYNQNILTLQTFREANYFQLTDAEYLYYKQSLYAKGLLIDKGMGTYSGKIFYYMWLTEFGIRFLEFIVYN</sequence>
<keyword evidence="1" id="KW-0175">Coiled coil</keyword>
<feature type="coiled-coil region" evidence="1">
    <location>
        <begin position="144"/>
        <end position="195"/>
    </location>
</feature>
<reference evidence="2 3" key="1">
    <citation type="submission" date="2016-07" db="EMBL/GenBank/DDBJ databases">
        <title>Genomic analysis of zinc-resistant bacterium Mucilaginibacter pedocola TBZ30.</title>
        <authorList>
            <person name="Huang J."/>
            <person name="Tang J."/>
        </authorList>
    </citation>
    <scope>NUCLEOTIDE SEQUENCE [LARGE SCALE GENOMIC DNA]</scope>
    <source>
        <strain evidence="2 3">TBZ30</strain>
    </source>
</reference>
<evidence type="ECO:0000313" key="2">
    <source>
        <dbReference type="EMBL" id="OOQ56655.1"/>
    </source>
</evidence>
<accession>A0A1S9P6T0</accession>
<dbReference type="Proteomes" id="UP000189739">
    <property type="component" value="Unassembled WGS sequence"/>
</dbReference>
<comment type="caution">
    <text evidence="2">The sequence shown here is derived from an EMBL/GenBank/DDBJ whole genome shotgun (WGS) entry which is preliminary data.</text>
</comment>
<proteinExistence type="predicted"/>
<dbReference type="RefSeq" id="WP_078351620.1">
    <property type="nucleotide sequence ID" value="NZ_MBTF01000039.1"/>
</dbReference>
<organism evidence="2 3">
    <name type="scientific">Mucilaginibacter pedocola</name>
    <dbReference type="NCBI Taxonomy" id="1792845"/>
    <lineage>
        <taxon>Bacteria</taxon>
        <taxon>Pseudomonadati</taxon>
        <taxon>Bacteroidota</taxon>
        <taxon>Sphingobacteriia</taxon>
        <taxon>Sphingobacteriales</taxon>
        <taxon>Sphingobacteriaceae</taxon>
        <taxon>Mucilaginibacter</taxon>
    </lineage>
</organism>
<evidence type="ECO:0000313" key="3">
    <source>
        <dbReference type="Proteomes" id="UP000189739"/>
    </source>
</evidence>
<keyword evidence="3" id="KW-1185">Reference proteome</keyword>
<dbReference type="OrthoDB" id="787297at2"/>
<evidence type="ECO:0008006" key="4">
    <source>
        <dbReference type="Google" id="ProtNLM"/>
    </source>
</evidence>
<gene>
    <name evidence="2" type="ORF">BC343_19720</name>
</gene>
<protein>
    <recommendedName>
        <fullName evidence="4">DUF4393 domain-containing protein</fullName>
    </recommendedName>
</protein>
<dbReference type="EMBL" id="MBTF01000039">
    <property type="protein sequence ID" value="OOQ56655.1"/>
    <property type="molecule type" value="Genomic_DNA"/>
</dbReference>